<feature type="region of interest" description="Disordered" evidence="1">
    <location>
        <begin position="293"/>
        <end position="313"/>
    </location>
</feature>
<dbReference type="Proteomes" id="UP000199069">
    <property type="component" value="Unassembled WGS sequence"/>
</dbReference>
<feature type="region of interest" description="Disordered" evidence="1">
    <location>
        <begin position="82"/>
        <end position="105"/>
    </location>
</feature>
<evidence type="ECO:0000313" key="3">
    <source>
        <dbReference type="Proteomes" id="UP000199069"/>
    </source>
</evidence>
<accession>A0A0K3C6R2</accession>
<keyword evidence="3" id="KW-1185">Reference proteome</keyword>
<feature type="compositionally biased region" description="Basic and acidic residues" evidence="1">
    <location>
        <begin position="223"/>
        <end position="237"/>
    </location>
</feature>
<reference evidence="2 3" key="1">
    <citation type="submission" date="2015-07" db="EMBL/GenBank/DDBJ databases">
        <authorList>
            <person name="Cajimat M.N.B."/>
            <person name="Milazzo M.L."/>
            <person name="Fulhorst C.F."/>
        </authorList>
    </citation>
    <scope>NUCLEOTIDE SEQUENCE [LARGE SCALE GENOMIC DNA]</scope>
    <source>
        <strain evidence="2">Single colony</strain>
    </source>
</reference>
<dbReference type="AlphaFoldDB" id="A0A0K3C6R2"/>
<name>A0A0K3C6R2_RHOTO</name>
<dbReference type="EMBL" id="CWKI01000001">
    <property type="protein sequence ID" value="CTR04332.1"/>
    <property type="molecule type" value="Genomic_DNA"/>
</dbReference>
<organism evidence="2 3">
    <name type="scientific">Rhodotorula toruloides</name>
    <name type="common">Yeast</name>
    <name type="synonym">Rhodosporidium toruloides</name>
    <dbReference type="NCBI Taxonomy" id="5286"/>
    <lineage>
        <taxon>Eukaryota</taxon>
        <taxon>Fungi</taxon>
        <taxon>Dikarya</taxon>
        <taxon>Basidiomycota</taxon>
        <taxon>Pucciniomycotina</taxon>
        <taxon>Microbotryomycetes</taxon>
        <taxon>Sporidiobolales</taxon>
        <taxon>Sporidiobolaceae</taxon>
        <taxon>Rhodotorula</taxon>
    </lineage>
</organism>
<feature type="region of interest" description="Disordered" evidence="1">
    <location>
        <begin position="216"/>
        <end position="273"/>
    </location>
</feature>
<dbReference type="STRING" id="5286.A0A0K3C6R2"/>
<evidence type="ECO:0000256" key="1">
    <source>
        <dbReference type="SAM" id="MobiDB-lite"/>
    </source>
</evidence>
<feature type="compositionally biased region" description="Basic and acidic residues" evidence="1">
    <location>
        <begin position="89"/>
        <end position="101"/>
    </location>
</feature>
<protein>
    <submittedName>
        <fullName evidence="2">BY PROTMAP: gi|342319326|gb|EGU11275.1| Proteophosphoglycan 5 [Rhodotorula glutinis ATCC 204091]</fullName>
    </submittedName>
</protein>
<sequence length="914" mass="97895">MGIRALRTAINAKTRVARLPRSLAHHLLLVVDTHAVTFPLVVNIKDEHAATARVVEAMTSLARANIEGVWIGEGGVRTLEGRGGAHAAGKVDRSTGERQAGRDGSVNLDARARGGIYGRVAAAEIAVSDSRFAEDVAGSIRVSLQTTEGDPGAAQVFRELIQTGVPLLAFGKSTDKPATTPFLSSFPSPHSLAPEYTTAAQPTTTCSYPQPHATLVIPVTEHPVPRTRSDGDNDKSASSRPASSKRKTSSEEARTPLPPIPPPTDEAWSRMSTQPSISADAVVDLALEADASATTTSEVDNAKSALPSATLSDQLSPPLRGVAAFSLDSDLLVHLPSDAIWIRRLAINDDCIEMDYVVVGEVWTQAQKEYETLTLRFYQLLSNARSKDGRRDATPEAMEHARVASAGEPASAVISRAIGGHPALCAIAGEWTSPALKAALRSSRANGQLMRSLIITSALRDDHSPYDPLPPGSVSPVGDAYLPGLLFLLGNDIARTARLLSTIGYRAVDGLLGVQRAVAVRLVRHGVHDSSTSATPTSNILAAPHDFATNLLTELVNQLLAPAQPATRKTLTARQSFDLLLHLKLLPPGGTYSTSEVLPIGTCIPGTSAPLSANPALWTTEQRSARADQDLVMTACAASHHSRPGERSWSWRRLRTYSRRQAELEAQYLSELEALGDLTEEEEESRAPPRRAMLPGLRGHEDWRERVFQPGGISMRRLVADGVPSSLRVFIKKLALSYGSGLLPAVVENALEIVDEPAAYAASIFAHDSTLLCRLITSPASAKGYSEARVWLLDLCLAGATRPTFDNFKAIVAREHEKDPTRPRNTLMASLRGVLEEIVGMTPDDLGGRITNEPGGQAFAIGFFICHSLGYAGLSSGVSTVFVALAHDPEVLAERDPELFAVIRQTYPHVVNPV</sequence>
<evidence type="ECO:0000313" key="2">
    <source>
        <dbReference type="EMBL" id="CTR04332.1"/>
    </source>
</evidence>
<gene>
    <name evidence="2" type="primary">FGENESH: predicted gene_1.193</name>
    <name evidence="2" type="ORF">BN2166_0001930</name>
</gene>
<proteinExistence type="predicted"/>